<feature type="compositionally biased region" description="Polar residues" evidence="1">
    <location>
        <begin position="502"/>
        <end position="516"/>
    </location>
</feature>
<keyword evidence="3" id="KW-1185">Reference proteome</keyword>
<feature type="compositionally biased region" description="Basic and acidic residues" evidence="1">
    <location>
        <begin position="529"/>
        <end position="544"/>
    </location>
</feature>
<evidence type="ECO:0008006" key="4">
    <source>
        <dbReference type="Google" id="ProtNLM"/>
    </source>
</evidence>
<accession>A0ABR1HVX6</accession>
<dbReference type="PANTHER" id="PTHR38166">
    <property type="entry name" value="C2H2-TYPE DOMAIN-CONTAINING PROTEIN-RELATED"/>
    <property type="match status" value="1"/>
</dbReference>
<feature type="compositionally biased region" description="Basic and acidic residues" evidence="1">
    <location>
        <begin position="551"/>
        <end position="563"/>
    </location>
</feature>
<protein>
    <recommendedName>
        <fullName evidence="4">C2H2-type domain-containing protein</fullName>
    </recommendedName>
</protein>
<feature type="region of interest" description="Disordered" evidence="1">
    <location>
        <begin position="118"/>
        <end position="154"/>
    </location>
</feature>
<proteinExistence type="predicted"/>
<feature type="compositionally biased region" description="Polar residues" evidence="1">
    <location>
        <begin position="835"/>
        <end position="846"/>
    </location>
</feature>
<evidence type="ECO:0000313" key="2">
    <source>
        <dbReference type="EMBL" id="KAK7425114.1"/>
    </source>
</evidence>
<feature type="compositionally biased region" description="Acidic residues" evidence="1">
    <location>
        <begin position="321"/>
        <end position="334"/>
    </location>
</feature>
<feature type="region of interest" description="Disordered" evidence="1">
    <location>
        <begin position="317"/>
        <end position="337"/>
    </location>
</feature>
<sequence length="913" mass="101006">MSNPFRLSALPRAFTRACVAPGIPMAESHDKFPLSYGSHRPRALDDVLRSYESYLELPMMDCIPLNTEPQSTANSLFYSDLEASGMKPRHWLDRMREYTIRTRDRTFSPVEETSSLGCVTGVGSQFDRSATPASREDVQEPDSQGPPLSTAPDVLSHEQVHQKSSSWTTSFKRKSAAAISQDTSILSESDYSMRRFSNDTALRSASVVESISTRPSSIVSTATSGDFTGRVGIYARGGSPWKRNVSSSSVLSTSRASPGPRPEVDLDEHPVPPIPSAVTAWPSRSVDYWVDGLAYSVSDQVTAAGRMAQRRRANRSRLSEMFEEEPPDSFESIEDPGRLRPGICVENSLEPARESILSIIEEGNSDTGCSTSEAVPMQHRASGEHVDSGFLSISRHASTRETRSCFGTDNMTEPTSGEARSLTLTPGTSIAGHTDLDDLEAHEMSEDDESISNFTDETDESFYEAFVATSLDPGLLSAAIALKDHIASLVLAKVTDWARSYSPGQETRGTLHNSASGADLGGGKANDTTGRDDGGKKRGFDERNPGGSDRGNGDDQDKRRKTEAAPTKEGVAKMEANLACPFLKGHPDRKWPRCQKGWPSVHRIKEHVYKAHQLPIRCDRCFKQFNKEAELKHHHREDERCEVVDPPQDVLGIDEETRRNLRSRAAARNGTQEEKWRHMYRIIFPDVKDSDIPSPHYDLQALELPISAETRAQYRRFLRQEIPPRLVRKITRNLNEMPEVRDNLHFSERKVAELVFQAVWNAFDHVLPSLLPQSAPLETPHDSMPELASRRDTQCLPTNSFPPQATEFVNVSATWKMSQASLGVLETTHFPHPSYSDSNGQFNGAPSQPDGLVSGPNALWDSSGSQPPFQTIAARSTSPIDESILTKGQSIGHASPPPQTEALDELLDFTWTY</sequence>
<evidence type="ECO:0000256" key="1">
    <source>
        <dbReference type="SAM" id="MobiDB-lite"/>
    </source>
</evidence>
<comment type="caution">
    <text evidence="2">The sequence shown here is derived from an EMBL/GenBank/DDBJ whole genome shotgun (WGS) entry which is preliminary data.</text>
</comment>
<feature type="region of interest" description="Disordered" evidence="1">
    <location>
        <begin position="835"/>
        <end position="876"/>
    </location>
</feature>
<name>A0ABR1HVX6_9HYPO</name>
<feature type="compositionally biased region" description="Polar residues" evidence="1">
    <location>
        <begin position="118"/>
        <end position="132"/>
    </location>
</feature>
<feature type="compositionally biased region" description="Polar residues" evidence="1">
    <location>
        <begin position="860"/>
        <end position="876"/>
    </location>
</feature>
<feature type="compositionally biased region" description="Polar residues" evidence="1">
    <location>
        <begin position="405"/>
        <end position="415"/>
    </location>
</feature>
<feature type="compositionally biased region" description="Low complexity" evidence="1">
    <location>
        <begin position="246"/>
        <end position="257"/>
    </location>
</feature>
<evidence type="ECO:0000313" key="3">
    <source>
        <dbReference type="Proteomes" id="UP001498476"/>
    </source>
</evidence>
<feature type="region of interest" description="Disordered" evidence="1">
    <location>
        <begin position="242"/>
        <end position="271"/>
    </location>
</feature>
<dbReference type="PANTHER" id="PTHR38166:SF1">
    <property type="entry name" value="C2H2-TYPE DOMAIN-CONTAINING PROTEIN"/>
    <property type="match status" value="1"/>
</dbReference>
<gene>
    <name evidence="2" type="ORF">QQX98_000028</name>
</gene>
<feature type="region of interest" description="Disordered" evidence="1">
    <location>
        <begin position="404"/>
        <end position="433"/>
    </location>
</feature>
<organism evidence="2 3">
    <name type="scientific">Neonectria punicea</name>
    <dbReference type="NCBI Taxonomy" id="979145"/>
    <lineage>
        <taxon>Eukaryota</taxon>
        <taxon>Fungi</taxon>
        <taxon>Dikarya</taxon>
        <taxon>Ascomycota</taxon>
        <taxon>Pezizomycotina</taxon>
        <taxon>Sordariomycetes</taxon>
        <taxon>Hypocreomycetidae</taxon>
        <taxon>Hypocreales</taxon>
        <taxon>Nectriaceae</taxon>
        <taxon>Neonectria</taxon>
    </lineage>
</organism>
<feature type="region of interest" description="Disordered" evidence="1">
    <location>
        <begin position="502"/>
        <end position="572"/>
    </location>
</feature>
<reference evidence="2 3" key="1">
    <citation type="journal article" date="2025" name="Microbiol. Resour. Announc.">
        <title>Draft genome sequences for Neonectria magnoliae and Neonectria punicea, canker pathogens of Liriodendron tulipifera and Acer saccharum in West Virginia.</title>
        <authorList>
            <person name="Petronek H.M."/>
            <person name="Kasson M.T."/>
            <person name="Metheny A.M."/>
            <person name="Stauder C.M."/>
            <person name="Lovett B."/>
            <person name="Lynch S.C."/>
            <person name="Garnas J.R."/>
            <person name="Kasson L.R."/>
            <person name="Stajich J.E."/>
        </authorList>
    </citation>
    <scope>NUCLEOTIDE SEQUENCE [LARGE SCALE GENOMIC DNA]</scope>
    <source>
        <strain evidence="2 3">NRRL 64653</strain>
    </source>
</reference>
<dbReference type="EMBL" id="JAZAVJ010000001">
    <property type="protein sequence ID" value="KAK7425114.1"/>
    <property type="molecule type" value="Genomic_DNA"/>
</dbReference>
<dbReference type="Proteomes" id="UP001498476">
    <property type="component" value="Unassembled WGS sequence"/>
</dbReference>